<dbReference type="SUPFAM" id="SSF53448">
    <property type="entry name" value="Nucleotide-diphospho-sugar transferases"/>
    <property type="match status" value="1"/>
</dbReference>
<reference evidence="3 4" key="1">
    <citation type="submission" date="2017-07" db="EMBL/GenBank/DDBJ databases">
        <title>Bifidobacterium novel species.</title>
        <authorList>
            <person name="Lugli G.A."/>
            <person name="Milani C."/>
            <person name="Duranti S."/>
            <person name="Mangifesta M."/>
        </authorList>
    </citation>
    <scope>NUCLEOTIDE SEQUENCE [LARGE SCALE GENOMIC DNA]</scope>
    <source>
        <strain evidence="3 4">77</strain>
    </source>
</reference>
<dbReference type="PANTHER" id="PTHR43685">
    <property type="entry name" value="GLYCOSYLTRANSFERASE"/>
    <property type="match status" value="1"/>
</dbReference>
<dbReference type="CDD" id="cd00761">
    <property type="entry name" value="Glyco_tranf_GTA_type"/>
    <property type="match status" value="1"/>
</dbReference>
<dbReference type="InterPro" id="IPR050834">
    <property type="entry name" value="Glycosyltransf_2"/>
</dbReference>
<proteinExistence type="predicted"/>
<keyword evidence="4" id="KW-1185">Reference proteome</keyword>
<protein>
    <submittedName>
        <fullName evidence="3">Glycosyltransferase</fullName>
    </submittedName>
</protein>
<dbReference type="Proteomes" id="UP000235034">
    <property type="component" value="Unassembled WGS sequence"/>
</dbReference>
<dbReference type="PANTHER" id="PTHR43685:SF2">
    <property type="entry name" value="GLYCOSYLTRANSFERASE 2-LIKE DOMAIN-CONTAINING PROTEIN"/>
    <property type="match status" value="1"/>
</dbReference>
<keyword evidence="3" id="KW-0808">Transferase</keyword>
<dbReference type="RefSeq" id="WP_101621702.1">
    <property type="nucleotide sequence ID" value="NZ_NMWT01000004.1"/>
</dbReference>
<dbReference type="EMBL" id="NMWT01000004">
    <property type="protein sequence ID" value="PLS29393.1"/>
    <property type="molecule type" value="Genomic_DNA"/>
</dbReference>
<feature type="region of interest" description="Disordered" evidence="1">
    <location>
        <begin position="369"/>
        <end position="405"/>
    </location>
</feature>
<sequence length="405" mass="45119">MLLTTPPGTPRTTPLVSVIVPVYDTEDYVRYCIDSILRQSYPRLDIILVDDGSTDSSAAILDEYTLRDDRVTVIHQTHAGAAQARNAGLDAAHGAWVTFVNSDDILDRRYVELLLHAALRTGADIAKARWKQFGVARLYDVAEATAEGAREPERVTVLTDALKAYQNVFCKSLRLVGTEFGRNTEARYFNDSCWGRLYRRDLWEGLRFPEGTRAHVAMVSGELYRRTGKVADIDVTLYHQLQHEGDEPPEREFDYQHDQAVAAAHNFDLAMEHGVLPARSYYTMSSACDAEAMAEDFDAPGMDPEVREAHRAAYQEDLLTLARLAGRLTPAQRVTCTATQLIRRLEHRAYWMRADLLKRDRKPWTTADVHIDDDGEDAADVSTDAGDAGTGGDTARAAGTATPRS</sequence>
<dbReference type="OrthoDB" id="3171021at2"/>
<dbReference type="InterPro" id="IPR029044">
    <property type="entry name" value="Nucleotide-diphossugar_trans"/>
</dbReference>
<evidence type="ECO:0000313" key="3">
    <source>
        <dbReference type="EMBL" id="PLS29393.1"/>
    </source>
</evidence>
<accession>A0A2N5J5C6</accession>
<evidence type="ECO:0000259" key="2">
    <source>
        <dbReference type="Pfam" id="PF00535"/>
    </source>
</evidence>
<feature type="compositionally biased region" description="Low complexity" evidence="1">
    <location>
        <begin position="380"/>
        <end position="405"/>
    </location>
</feature>
<dbReference type="GO" id="GO:0016740">
    <property type="term" value="F:transferase activity"/>
    <property type="evidence" value="ECO:0007669"/>
    <property type="project" value="UniProtKB-KW"/>
</dbReference>
<evidence type="ECO:0000256" key="1">
    <source>
        <dbReference type="SAM" id="MobiDB-lite"/>
    </source>
</evidence>
<organism evidence="3 4">
    <name type="scientific">Bifidobacterium parmae</name>
    <dbReference type="NCBI Taxonomy" id="361854"/>
    <lineage>
        <taxon>Bacteria</taxon>
        <taxon>Bacillati</taxon>
        <taxon>Actinomycetota</taxon>
        <taxon>Actinomycetes</taxon>
        <taxon>Bifidobacteriales</taxon>
        <taxon>Bifidobacteriaceae</taxon>
        <taxon>Bifidobacterium</taxon>
    </lineage>
</organism>
<dbReference type="Pfam" id="PF00535">
    <property type="entry name" value="Glycos_transf_2"/>
    <property type="match status" value="1"/>
</dbReference>
<feature type="domain" description="Glycosyltransferase 2-like" evidence="2">
    <location>
        <begin position="17"/>
        <end position="135"/>
    </location>
</feature>
<dbReference type="AlphaFoldDB" id="A0A2N5J5C6"/>
<name>A0A2N5J5C6_9BIFI</name>
<comment type="caution">
    <text evidence="3">The sequence shown here is derived from an EMBL/GenBank/DDBJ whole genome shotgun (WGS) entry which is preliminary data.</text>
</comment>
<gene>
    <name evidence="3" type="ORF">Uis4E_0482</name>
</gene>
<dbReference type="Gene3D" id="3.90.550.10">
    <property type="entry name" value="Spore Coat Polysaccharide Biosynthesis Protein SpsA, Chain A"/>
    <property type="match status" value="1"/>
</dbReference>
<dbReference type="InterPro" id="IPR001173">
    <property type="entry name" value="Glyco_trans_2-like"/>
</dbReference>
<evidence type="ECO:0000313" key="4">
    <source>
        <dbReference type="Proteomes" id="UP000235034"/>
    </source>
</evidence>